<dbReference type="GO" id="GO:0008643">
    <property type="term" value="P:carbohydrate transport"/>
    <property type="evidence" value="ECO:0007669"/>
    <property type="project" value="InterPro"/>
</dbReference>
<feature type="compositionally biased region" description="Acidic residues" evidence="1">
    <location>
        <begin position="82"/>
        <end position="91"/>
    </location>
</feature>
<organism evidence="3 4">
    <name type="scientific">Marinobacter lutaoensis</name>
    <dbReference type="NCBI Taxonomy" id="135739"/>
    <lineage>
        <taxon>Bacteria</taxon>
        <taxon>Pseudomonadati</taxon>
        <taxon>Pseudomonadota</taxon>
        <taxon>Gammaproteobacteria</taxon>
        <taxon>Pseudomonadales</taxon>
        <taxon>Marinobacteraceae</taxon>
        <taxon>Marinobacter</taxon>
    </lineage>
</organism>
<feature type="compositionally biased region" description="Low complexity" evidence="1">
    <location>
        <begin position="51"/>
        <end position="68"/>
    </location>
</feature>
<evidence type="ECO:0000313" key="3">
    <source>
        <dbReference type="EMBL" id="ONF45312.1"/>
    </source>
</evidence>
<dbReference type="GO" id="GO:0042597">
    <property type="term" value="C:periplasmic space"/>
    <property type="evidence" value="ECO:0007669"/>
    <property type="project" value="InterPro"/>
</dbReference>
<feature type="signal peptide" evidence="2">
    <location>
        <begin position="1"/>
        <end position="27"/>
    </location>
</feature>
<feature type="region of interest" description="Disordered" evidence="1">
    <location>
        <begin position="49"/>
        <end position="91"/>
    </location>
</feature>
<evidence type="ECO:0000313" key="4">
    <source>
        <dbReference type="Proteomes" id="UP000189339"/>
    </source>
</evidence>
<dbReference type="AlphaFoldDB" id="A0A1V2DXC2"/>
<dbReference type="Pfam" id="PF07148">
    <property type="entry name" value="MalM"/>
    <property type="match status" value="1"/>
</dbReference>
<dbReference type="PROSITE" id="PS51257">
    <property type="entry name" value="PROKAR_LIPOPROTEIN"/>
    <property type="match status" value="1"/>
</dbReference>
<dbReference type="EMBL" id="MSCW01000001">
    <property type="protein sequence ID" value="ONF45312.1"/>
    <property type="molecule type" value="Genomic_DNA"/>
</dbReference>
<dbReference type="OrthoDB" id="9813383at2"/>
<dbReference type="InterPro" id="IPR010794">
    <property type="entry name" value="MalM"/>
</dbReference>
<keyword evidence="4" id="KW-1185">Reference proteome</keyword>
<proteinExistence type="predicted"/>
<dbReference type="Proteomes" id="UP000189339">
    <property type="component" value="Unassembled WGS sequence"/>
</dbReference>
<dbReference type="STRING" id="135739.BTO32_02305"/>
<feature type="region of interest" description="Disordered" evidence="1">
    <location>
        <begin position="130"/>
        <end position="162"/>
    </location>
</feature>
<feature type="compositionally biased region" description="Basic and acidic residues" evidence="1">
    <location>
        <begin position="130"/>
        <end position="142"/>
    </location>
</feature>
<evidence type="ECO:0000256" key="2">
    <source>
        <dbReference type="SAM" id="SignalP"/>
    </source>
</evidence>
<evidence type="ECO:0008006" key="5">
    <source>
        <dbReference type="Google" id="ProtNLM"/>
    </source>
</evidence>
<keyword evidence="2" id="KW-0732">Signal</keyword>
<feature type="chain" id="PRO_5013160759" description="Maltose operon substrate-binding protein (MalM)" evidence="2">
    <location>
        <begin position="28"/>
        <end position="344"/>
    </location>
</feature>
<protein>
    <recommendedName>
        <fullName evidence="5">Maltose operon substrate-binding protein (MalM)</fullName>
    </recommendedName>
</protein>
<gene>
    <name evidence="3" type="ORF">BTO32_02305</name>
</gene>
<name>A0A1V2DXC2_9GAMM</name>
<dbReference type="RefSeq" id="WP_076722806.1">
    <property type="nucleotide sequence ID" value="NZ_MSCW01000001.1"/>
</dbReference>
<reference evidence="3 4" key="1">
    <citation type="submission" date="2016-12" db="EMBL/GenBank/DDBJ databases">
        <title>Marinobacter lutaoensis whole genome sequencing.</title>
        <authorList>
            <person name="Verma A."/>
            <person name="Krishnamurthi S."/>
        </authorList>
    </citation>
    <scope>NUCLEOTIDE SEQUENCE [LARGE SCALE GENOMIC DNA]</scope>
    <source>
        <strain evidence="3 4">T5054</strain>
    </source>
</reference>
<comment type="caution">
    <text evidence="3">The sequence shown here is derived from an EMBL/GenBank/DDBJ whole genome shotgun (WGS) entry which is preliminary data.</text>
</comment>
<sequence length="344" mass="38111">MKAWISQGGYRALAILTVTLLTACQGAAPPQAERDGYFTWVDEQGRVRSSPIPAATPAPDTEAPAGTPVPGNRPEPPLAAEPVDDYTLENYPDGDELAAHGFVRPGQPKPYFTWRDADGNIRVSYYTRDLRSDPDRPERRGPVDITEATVYQGPVPASPERPVAGYDPDALTILGVEPDDFFSRFTRDCCTSLNPAGHTRWVTGREFEVDLTPETPTHRFSTGDSPFALVALPLPREYPDFLMQLRSYADDGLFVPSLAFLDRNLKPVRVITDLATTFTPESWHTRAYLEARVPVFPARGERWLLLFTRDRDLDGQTVHEGPGGVRAIPHGRTGELGLRLITED</sequence>
<evidence type="ECO:0000256" key="1">
    <source>
        <dbReference type="SAM" id="MobiDB-lite"/>
    </source>
</evidence>
<accession>A0A1V2DXC2</accession>